<protein>
    <submittedName>
        <fullName evidence="2">Uncharacterized protein</fullName>
    </submittedName>
</protein>
<dbReference type="AlphaFoldDB" id="A0AA38LCW5"/>
<comment type="caution">
    <text evidence="2">The sequence shown here is derived from an EMBL/GenBank/DDBJ whole genome shotgun (WGS) entry which is preliminary data.</text>
</comment>
<evidence type="ECO:0000256" key="1">
    <source>
        <dbReference type="SAM" id="MobiDB-lite"/>
    </source>
</evidence>
<feature type="compositionally biased region" description="Basic and acidic residues" evidence="1">
    <location>
        <begin position="81"/>
        <end position="90"/>
    </location>
</feature>
<feature type="region of interest" description="Disordered" evidence="1">
    <location>
        <begin position="69"/>
        <end position="100"/>
    </location>
</feature>
<proteinExistence type="predicted"/>
<evidence type="ECO:0000313" key="2">
    <source>
        <dbReference type="EMBL" id="KAH9320269.1"/>
    </source>
</evidence>
<accession>A0AA38LCW5</accession>
<organism evidence="2 3">
    <name type="scientific">Taxus chinensis</name>
    <name type="common">Chinese yew</name>
    <name type="synonym">Taxus wallichiana var. chinensis</name>
    <dbReference type="NCBI Taxonomy" id="29808"/>
    <lineage>
        <taxon>Eukaryota</taxon>
        <taxon>Viridiplantae</taxon>
        <taxon>Streptophyta</taxon>
        <taxon>Embryophyta</taxon>
        <taxon>Tracheophyta</taxon>
        <taxon>Spermatophyta</taxon>
        <taxon>Pinopsida</taxon>
        <taxon>Pinidae</taxon>
        <taxon>Conifers II</taxon>
        <taxon>Cupressales</taxon>
        <taxon>Taxaceae</taxon>
        <taxon>Taxus</taxon>
    </lineage>
</organism>
<evidence type="ECO:0000313" key="3">
    <source>
        <dbReference type="Proteomes" id="UP000824469"/>
    </source>
</evidence>
<keyword evidence="3" id="KW-1185">Reference proteome</keyword>
<dbReference type="Proteomes" id="UP000824469">
    <property type="component" value="Unassembled WGS sequence"/>
</dbReference>
<feature type="compositionally biased region" description="Basic residues" evidence="1">
    <location>
        <begin position="91"/>
        <end position="100"/>
    </location>
</feature>
<reference evidence="2 3" key="1">
    <citation type="journal article" date="2021" name="Nat. Plants">
        <title>The Taxus genome provides insights into paclitaxel biosynthesis.</title>
        <authorList>
            <person name="Xiong X."/>
            <person name="Gou J."/>
            <person name="Liao Q."/>
            <person name="Li Y."/>
            <person name="Zhou Q."/>
            <person name="Bi G."/>
            <person name="Li C."/>
            <person name="Du R."/>
            <person name="Wang X."/>
            <person name="Sun T."/>
            <person name="Guo L."/>
            <person name="Liang H."/>
            <person name="Lu P."/>
            <person name="Wu Y."/>
            <person name="Zhang Z."/>
            <person name="Ro D.K."/>
            <person name="Shang Y."/>
            <person name="Huang S."/>
            <person name="Yan J."/>
        </authorList>
    </citation>
    <scope>NUCLEOTIDE SEQUENCE [LARGE SCALE GENOMIC DNA]</scope>
    <source>
        <strain evidence="2">Ta-2019</strain>
    </source>
</reference>
<sequence length="100" mass="11281">MARLDSPGVHGHSTTPFRGYWAELTEDVGEPSVAGQHTDVFSPIWKVEKIITSLHTELAGYRTTECLMRRSHSHSETTAAGHDREPSVHSERHHSRSPRR</sequence>
<name>A0AA38LCW5_TAXCH</name>
<gene>
    <name evidence="2" type="ORF">KI387_022038</name>
</gene>
<feature type="non-terminal residue" evidence="2">
    <location>
        <position position="100"/>
    </location>
</feature>
<dbReference type="EMBL" id="JAHRHJ020000004">
    <property type="protein sequence ID" value="KAH9320269.1"/>
    <property type="molecule type" value="Genomic_DNA"/>
</dbReference>